<accession>A0AA89AWK9</accession>
<dbReference type="EMBL" id="JAVXUP010001239">
    <property type="protein sequence ID" value="KAK3014236.1"/>
    <property type="molecule type" value="Genomic_DNA"/>
</dbReference>
<evidence type="ECO:0000313" key="3">
    <source>
        <dbReference type="Proteomes" id="UP001188597"/>
    </source>
</evidence>
<keyword evidence="3" id="KW-1185">Reference proteome</keyword>
<dbReference type="Gene3D" id="2.40.70.10">
    <property type="entry name" value="Acid Proteases"/>
    <property type="match status" value="1"/>
</dbReference>
<organism evidence="2 3">
    <name type="scientific">Escallonia herrerae</name>
    <dbReference type="NCBI Taxonomy" id="1293975"/>
    <lineage>
        <taxon>Eukaryota</taxon>
        <taxon>Viridiplantae</taxon>
        <taxon>Streptophyta</taxon>
        <taxon>Embryophyta</taxon>
        <taxon>Tracheophyta</taxon>
        <taxon>Spermatophyta</taxon>
        <taxon>Magnoliopsida</taxon>
        <taxon>eudicotyledons</taxon>
        <taxon>Gunneridae</taxon>
        <taxon>Pentapetalae</taxon>
        <taxon>asterids</taxon>
        <taxon>campanulids</taxon>
        <taxon>Escalloniales</taxon>
        <taxon>Escalloniaceae</taxon>
        <taxon>Escallonia</taxon>
    </lineage>
</organism>
<evidence type="ECO:0000256" key="1">
    <source>
        <dbReference type="SAM" id="MobiDB-lite"/>
    </source>
</evidence>
<dbReference type="InterPro" id="IPR021109">
    <property type="entry name" value="Peptidase_aspartic_dom_sf"/>
</dbReference>
<feature type="compositionally biased region" description="Basic residues" evidence="1">
    <location>
        <begin position="113"/>
        <end position="123"/>
    </location>
</feature>
<feature type="region of interest" description="Disordered" evidence="1">
    <location>
        <begin position="79"/>
        <end position="136"/>
    </location>
</feature>
<evidence type="ECO:0000313" key="2">
    <source>
        <dbReference type="EMBL" id="KAK3014236.1"/>
    </source>
</evidence>
<dbReference type="AlphaFoldDB" id="A0AA89AWK9"/>
<dbReference type="Proteomes" id="UP001188597">
    <property type="component" value="Unassembled WGS sequence"/>
</dbReference>
<sequence length="283" mass="33034">MERERRGRWITSFWHLEQYFEAFDIDDEEENVQMMIMYLDIATLWWRHRYTDRCNVKTEPHDLASIMEIVERLEDFKQGERPRSLRHKRTKDGGDSRSKSGSPKVTDDEQRRDKGRCRHHKRENKHEGSCEWGDSRDHKAHAGPIKGCFYCAGLHYRRYSPHKGKMIAFLDYVPQEAQRQQGGFFQQRQGGTHGGIVDGQCVRATDEEVVKNINLRIDGWTRKAHFNIIDMDELGVVLGMDFVEKLSATLNPYCRVMMMAGKDCQPEWMIPLVSKGGVDARKG</sequence>
<name>A0AA89AWK9_9ASTE</name>
<feature type="compositionally biased region" description="Basic and acidic residues" evidence="1">
    <location>
        <begin position="124"/>
        <end position="136"/>
    </location>
</feature>
<gene>
    <name evidence="2" type="ORF">RJ639_008169</name>
</gene>
<protein>
    <submittedName>
        <fullName evidence="2">Uncharacterized protein</fullName>
    </submittedName>
</protein>
<comment type="caution">
    <text evidence="2">The sequence shown here is derived from an EMBL/GenBank/DDBJ whole genome shotgun (WGS) entry which is preliminary data.</text>
</comment>
<reference evidence="2" key="1">
    <citation type="submission" date="2022-12" db="EMBL/GenBank/DDBJ databases">
        <title>Draft genome assemblies for two species of Escallonia (Escalloniales).</title>
        <authorList>
            <person name="Chanderbali A."/>
            <person name="Dervinis C."/>
            <person name="Anghel I."/>
            <person name="Soltis D."/>
            <person name="Soltis P."/>
            <person name="Zapata F."/>
        </authorList>
    </citation>
    <scope>NUCLEOTIDE SEQUENCE</scope>
    <source>
        <strain evidence="2">UCBG64.0493</strain>
        <tissue evidence="2">Leaf</tissue>
    </source>
</reference>
<proteinExistence type="predicted"/>